<feature type="compositionally biased region" description="Basic and acidic residues" evidence="1">
    <location>
        <begin position="147"/>
        <end position="158"/>
    </location>
</feature>
<gene>
    <name evidence="3" type="ORF">JF70_12340</name>
</gene>
<reference evidence="3 4" key="1">
    <citation type="submission" date="2014-12" db="EMBL/GenBank/DDBJ databases">
        <title>Comparative genomics of the lactic acid bacteria isolated from the honey bee gut.</title>
        <authorList>
            <person name="Ellegaard K.M."/>
            <person name="Tamarit D."/>
            <person name="Javelind E."/>
            <person name="Olofsson T."/>
            <person name="Andersson S.G."/>
            <person name="Vasquez A."/>
        </authorList>
    </citation>
    <scope>NUCLEOTIDE SEQUENCE [LARGE SCALE GENOMIC DNA]</scope>
    <source>
        <strain evidence="3 4">Bin7</strain>
    </source>
</reference>
<dbReference type="Proteomes" id="UP000033567">
    <property type="component" value="Unassembled WGS sequence"/>
</dbReference>
<name>A0A0F4KV71_9BIFI</name>
<feature type="compositionally biased region" description="Basic and acidic residues" evidence="1">
    <location>
        <begin position="106"/>
        <end position="122"/>
    </location>
</feature>
<dbReference type="AlphaFoldDB" id="A0A0F4KV71"/>
<organism evidence="3 4">
    <name type="scientific">Bifidobacterium mellis</name>
    <dbReference type="NCBI Taxonomy" id="1293823"/>
    <lineage>
        <taxon>Bacteria</taxon>
        <taxon>Bacillati</taxon>
        <taxon>Actinomycetota</taxon>
        <taxon>Actinomycetes</taxon>
        <taxon>Bifidobacteriales</taxon>
        <taxon>Bifidobacteriaceae</taxon>
        <taxon>Bifidobacterium</taxon>
    </lineage>
</organism>
<sequence>MDRQERITKAMPVESPPPIYQVRMQPPEPVRPSGPSLPTIIFGALVGLLALTMLALGLVFLRYGTDLTIVVPWQRVIPLIFAGLGVVLIGASVLAWLASARRTRSVSKDQDIPEDQAAKDGQRPQQGQGQGQPVDTPGDSRLAVSSVEDRGQGARQEQDEYQTQNGQQGPA</sequence>
<comment type="caution">
    <text evidence="3">The sequence shown here is derived from an EMBL/GenBank/DDBJ whole genome shotgun (WGS) entry which is preliminary data.</text>
</comment>
<accession>A0A0F4KV71</accession>
<keyword evidence="4" id="KW-1185">Reference proteome</keyword>
<keyword evidence="2" id="KW-0472">Membrane</keyword>
<dbReference type="EMBL" id="JWMF01000007">
    <property type="protein sequence ID" value="KJY50537.1"/>
    <property type="molecule type" value="Genomic_DNA"/>
</dbReference>
<evidence type="ECO:0000256" key="2">
    <source>
        <dbReference type="SAM" id="Phobius"/>
    </source>
</evidence>
<feature type="region of interest" description="Disordered" evidence="1">
    <location>
        <begin position="105"/>
        <end position="171"/>
    </location>
</feature>
<proteinExistence type="predicted"/>
<evidence type="ECO:0000313" key="4">
    <source>
        <dbReference type="Proteomes" id="UP000033567"/>
    </source>
</evidence>
<keyword evidence="2" id="KW-0812">Transmembrane</keyword>
<protein>
    <submittedName>
        <fullName evidence="3">Uncharacterized protein</fullName>
    </submittedName>
</protein>
<feature type="transmembrane region" description="Helical" evidence="2">
    <location>
        <begin position="76"/>
        <end position="98"/>
    </location>
</feature>
<feature type="transmembrane region" description="Helical" evidence="2">
    <location>
        <begin position="40"/>
        <end position="64"/>
    </location>
</feature>
<feature type="compositionally biased region" description="Low complexity" evidence="1">
    <location>
        <begin position="123"/>
        <end position="139"/>
    </location>
</feature>
<evidence type="ECO:0000313" key="3">
    <source>
        <dbReference type="EMBL" id="KJY50537.1"/>
    </source>
</evidence>
<keyword evidence="2" id="KW-1133">Transmembrane helix</keyword>
<feature type="compositionally biased region" description="Polar residues" evidence="1">
    <location>
        <begin position="161"/>
        <end position="171"/>
    </location>
</feature>
<evidence type="ECO:0000256" key="1">
    <source>
        <dbReference type="SAM" id="MobiDB-lite"/>
    </source>
</evidence>